<evidence type="ECO:0000313" key="2">
    <source>
        <dbReference type="Proteomes" id="UP000823775"/>
    </source>
</evidence>
<comment type="caution">
    <text evidence="1">The sequence shown here is derived from an EMBL/GenBank/DDBJ whole genome shotgun (WGS) entry which is preliminary data.</text>
</comment>
<organism evidence="1 2">
    <name type="scientific">Datura stramonium</name>
    <name type="common">Jimsonweed</name>
    <name type="synonym">Common thornapple</name>
    <dbReference type="NCBI Taxonomy" id="4076"/>
    <lineage>
        <taxon>Eukaryota</taxon>
        <taxon>Viridiplantae</taxon>
        <taxon>Streptophyta</taxon>
        <taxon>Embryophyta</taxon>
        <taxon>Tracheophyta</taxon>
        <taxon>Spermatophyta</taxon>
        <taxon>Magnoliopsida</taxon>
        <taxon>eudicotyledons</taxon>
        <taxon>Gunneridae</taxon>
        <taxon>Pentapetalae</taxon>
        <taxon>asterids</taxon>
        <taxon>lamiids</taxon>
        <taxon>Solanales</taxon>
        <taxon>Solanaceae</taxon>
        <taxon>Solanoideae</taxon>
        <taxon>Datureae</taxon>
        <taxon>Datura</taxon>
    </lineage>
</organism>
<dbReference type="EMBL" id="JACEIK010005318">
    <property type="protein sequence ID" value="MCE0481213.1"/>
    <property type="molecule type" value="Genomic_DNA"/>
</dbReference>
<accession>A0ABS8VP81</accession>
<reference evidence="1 2" key="1">
    <citation type="journal article" date="2021" name="BMC Genomics">
        <title>Datura genome reveals duplications of psychoactive alkaloid biosynthetic genes and high mutation rate following tissue culture.</title>
        <authorList>
            <person name="Rajewski A."/>
            <person name="Carter-House D."/>
            <person name="Stajich J."/>
            <person name="Litt A."/>
        </authorList>
    </citation>
    <scope>NUCLEOTIDE SEQUENCE [LARGE SCALE GENOMIC DNA]</scope>
    <source>
        <strain evidence="1">AR-01</strain>
    </source>
</reference>
<gene>
    <name evidence="1" type="ORF">HAX54_038774</name>
</gene>
<feature type="non-terminal residue" evidence="1">
    <location>
        <position position="60"/>
    </location>
</feature>
<dbReference type="Proteomes" id="UP000823775">
    <property type="component" value="Unassembled WGS sequence"/>
</dbReference>
<evidence type="ECO:0000313" key="1">
    <source>
        <dbReference type="EMBL" id="MCE0481213.1"/>
    </source>
</evidence>
<name>A0ABS8VP81_DATST</name>
<proteinExistence type="predicted"/>
<keyword evidence="2" id="KW-1185">Reference proteome</keyword>
<sequence length="60" mass="6443">MASTLCLLSYNLQALPQPSLLPKFPLLVGIYDSGTKELSLLAVAEVVRVVLVWGGEEAID</sequence>
<protein>
    <submittedName>
        <fullName evidence="1">Uncharacterized protein</fullName>
    </submittedName>
</protein>